<evidence type="ECO:0000256" key="6">
    <source>
        <dbReference type="ARBA" id="ARBA00023163"/>
    </source>
</evidence>
<keyword evidence="4" id="KW-0238">DNA-binding</keyword>
<reference evidence="9" key="1">
    <citation type="journal article" date="2023" name="Int. J. Syst. Evol. Microbiol.">
        <title>Mesoterricola silvestris gen. nov., sp. nov., Mesoterricola sediminis sp. nov., Geothrix oryzae sp. nov., Geothrix edaphica sp. nov., Geothrix rubra sp. nov., and Geothrix limicola sp. nov., six novel members of Acidobacteriota isolated from soils.</title>
        <authorList>
            <person name="Itoh H."/>
            <person name="Sugisawa Y."/>
            <person name="Mise K."/>
            <person name="Xu Z."/>
            <person name="Kuniyasu M."/>
            <person name="Ushijima N."/>
            <person name="Kawano K."/>
            <person name="Kobayashi E."/>
            <person name="Shiratori Y."/>
            <person name="Masuda Y."/>
            <person name="Senoo K."/>
        </authorList>
    </citation>
    <scope>NUCLEOTIDE SEQUENCE</scope>
    <source>
        <strain evidence="9">W786</strain>
    </source>
</reference>
<dbReference type="InterPro" id="IPR011129">
    <property type="entry name" value="CSD"/>
</dbReference>
<dbReference type="InterPro" id="IPR012156">
    <property type="entry name" value="Cold_shock_CspA"/>
</dbReference>
<dbReference type="Gene3D" id="6.20.370.130">
    <property type="match status" value="1"/>
</dbReference>
<evidence type="ECO:0000313" key="10">
    <source>
        <dbReference type="Proteomes" id="UP001228113"/>
    </source>
</evidence>
<proteinExistence type="predicted"/>
<dbReference type="PROSITE" id="PS51857">
    <property type="entry name" value="CSD_2"/>
    <property type="match status" value="1"/>
</dbReference>
<dbReference type="PANTHER" id="PTHR46565">
    <property type="entry name" value="COLD SHOCK DOMAIN PROTEIN 2"/>
    <property type="match status" value="1"/>
</dbReference>
<evidence type="ECO:0000256" key="5">
    <source>
        <dbReference type="ARBA" id="ARBA00023159"/>
    </source>
</evidence>
<dbReference type="KEGG" id="msea:METESE_34310"/>
<dbReference type="PIRSF" id="PIRSF002599">
    <property type="entry name" value="Cold_shock_A"/>
    <property type="match status" value="1"/>
</dbReference>
<protein>
    <submittedName>
        <fullName evidence="9">Cold-shock protein CspA</fullName>
    </submittedName>
</protein>
<evidence type="ECO:0000256" key="1">
    <source>
        <dbReference type="ARBA" id="ARBA00004496"/>
    </source>
</evidence>
<dbReference type="RefSeq" id="WP_243329034.1">
    <property type="nucleotide sequence ID" value="NZ_AP027081.1"/>
</dbReference>
<dbReference type="PANTHER" id="PTHR46565:SF20">
    <property type="entry name" value="COLD SHOCK DOMAIN-CONTAINING PROTEIN 4"/>
    <property type="match status" value="1"/>
</dbReference>
<name>A0AA48KHK7_9BACT</name>
<dbReference type="SUPFAM" id="SSF50249">
    <property type="entry name" value="Nucleic acid-binding proteins"/>
    <property type="match status" value="1"/>
</dbReference>
<evidence type="ECO:0000256" key="4">
    <source>
        <dbReference type="ARBA" id="ARBA00023125"/>
    </source>
</evidence>
<dbReference type="Gene3D" id="2.40.50.140">
    <property type="entry name" value="Nucleic acid-binding proteins"/>
    <property type="match status" value="1"/>
</dbReference>
<comment type="subcellular location">
    <subcellularLocation>
        <location evidence="1 7">Cytoplasm</location>
    </subcellularLocation>
</comment>
<dbReference type="InterPro" id="IPR012340">
    <property type="entry name" value="NA-bd_OB-fold"/>
</dbReference>
<keyword evidence="5" id="KW-0010">Activator</keyword>
<dbReference type="CDD" id="cd04458">
    <property type="entry name" value="CSP_CDS"/>
    <property type="match status" value="1"/>
</dbReference>
<dbReference type="GO" id="GO:0003677">
    <property type="term" value="F:DNA binding"/>
    <property type="evidence" value="ECO:0007669"/>
    <property type="project" value="UniProtKB-KW"/>
</dbReference>
<keyword evidence="6" id="KW-0804">Transcription</keyword>
<sequence>MTAGFVKSFSAQKGFGFITPDEGGPDIFVHQSAVLKGGIRTLDVNARVQFEIAQGARGPQATMVVRL</sequence>
<dbReference type="PRINTS" id="PR00050">
    <property type="entry name" value="COLDSHOCK"/>
</dbReference>
<evidence type="ECO:0000313" key="9">
    <source>
        <dbReference type="EMBL" id="BDU78473.1"/>
    </source>
</evidence>
<dbReference type="InterPro" id="IPR019844">
    <property type="entry name" value="CSD_CS"/>
</dbReference>
<dbReference type="Proteomes" id="UP001228113">
    <property type="component" value="Chromosome"/>
</dbReference>
<accession>A0AA48KHK7</accession>
<dbReference type="SMART" id="SM00357">
    <property type="entry name" value="CSP"/>
    <property type="match status" value="1"/>
</dbReference>
<dbReference type="Pfam" id="PF00313">
    <property type="entry name" value="CSD"/>
    <property type="match status" value="1"/>
</dbReference>
<dbReference type="AlphaFoldDB" id="A0AA48KHK7"/>
<dbReference type="InterPro" id="IPR002059">
    <property type="entry name" value="CSP_DNA-bd"/>
</dbReference>
<evidence type="ECO:0000256" key="3">
    <source>
        <dbReference type="ARBA" id="ARBA00023015"/>
    </source>
</evidence>
<gene>
    <name evidence="9" type="primary">cspA_4</name>
    <name evidence="9" type="ORF">METESE_34310</name>
</gene>
<keyword evidence="2" id="KW-0963">Cytoplasm</keyword>
<organism evidence="9 10">
    <name type="scientific">Mesoterricola sediminis</name>
    <dbReference type="NCBI Taxonomy" id="2927980"/>
    <lineage>
        <taxon>Bacteria</taxon>
        <taxon>Pseudomonadati</taxon>
        <taxon>Acidobacteriota</taxon>
        <taxon>Holophagae</taxon>
        <taxon>Holophagales</taxon>
        <taxon>Holophagaceae</taxon>
        <taxon>Mesoterricola</taxon>
    </lineage>
</organism>
<dbReference type="GO" id="GO:0005829">
    <property type="term" value="C:cytosol"/>
    <property type="evidence" value="ECO:0007669"/>
    <property type="project" value="UniProtKB-ARBA"/>
</dbReference>
<evidence type="ECO:0000256" key="2">
    <source>
        <dbReference type="ARBA" id="ARBA00022490"/>
    </source>
</evidence>
<keyword evidence="3" id="KW-0805">Transcription regulation</keyword>
<keyword evidence="10" id="KW-1185">Reference proteome</keyword>
<feature type="domain" description="CSD" evidence="8">
    <location>
        <begin position="1"/>
        <end position="66"/>
    </location>
</feature>
<evidence type="ECO:0000256" key="7">
    <source>
        <dbReference type="RuleBase" id="RU000408"/>
    </source>
</evidence>
<dbReference type="EMBL" id="AP027081">
    <property type="protein sequence ID" value="BDU78473.1"/>
    <property type="molecule type" value="Genomic_DNA"/>
</dbReference>
<dbReference type="PROSITE" id="PS00352">
    <property type="entry name" value="CSD_1"/>
    <property type="match status" value="1"/>
</dbReference>
<evidence type="ECO:0000259" key="8">
    <source>
        <dbReference type="PROSITE" id="PS51857"/>
    </source>
</evidence>